<reference evidence="2" key="2">
    <citation type="journal article" date="2015" name="Fish Shellfish Immunol.">
        <title>Early steps in the European eel (Anguilla anguilla)-Vibrio vulnificus interaction in the gills: Role of the RtxA13 toxin.</title>
        <authorList>
            <person name="Callol A."/>
            <person name="Pajuelo D."/>
            <person name="Ebbesson L."/>
            <person name="Teles M."/>
            <person name="MacKenzie S."/>
            <person name="Amaro C."/>
        </authorList>
    </citation>
    <scope>NUCLEOTIDE SEQUENCE</scope>
</reference>
<name>A0A0E9PVT6_ANGAN</name>
<sequence length="26" mass="3001">MLCSFAAQPERKQSSPRARFRAHPQT</sequence>
<accession>A0A0E9PVT6</accession>
<dbReference type="AlphaFoldDB" id="A0A0E9PVT6"/>
<evidence type="ECO:0000313" key="2">
    <source>
        <dbReference type="EMBL" id="JAH08619.1"/>
    </source>
</evidence>
<proteinExistence type="predicted"/>
<dbReference type="EMBL" id="GBXM01099958">
    <property type="protein sequence ID" value="JAH08619.1"/>
    <property type="molecule type" value="Transcribed_RNA"/>
</dbReference>
<organism evidence="2">
    <name type="scientific">Anguilla anguilla</name>
    <name type="common">European freshwater eel</name>
    <name type="synonym">Muraena anguilla</name>
    <dbReference type="NCBI Taxonomy" id="7936"/>
    <lineage>
        <taxon>Eukaryota</taxon>
        <taxon>Metazoa</taxon>
        <taxon>Chordata</taxon>
        <taxon>Craniata</taxon>
        <taxon>Vertebrata</taxon>
        <taxon>Euteleostomi</taxon>
        <taxon>Actinopterygii</taxon>
        <taxon>Neopterygii</taxon>
        <taxon>Teleostei</taxon>
        <taxon>Anguilliformes</taxon>
        <taxon>Anguillidae</taxon>
        <taxon>Anguilla</taxon>
    </lineage>
</organism>
<evidence type="ECO:0000256" key="1">
    <source>
        <dbReference type="SAM" id="MobiDB-lite"/>
    </source>
</evidence>
<protein>
    <submittedName>
        <fullName evidence="2">Uncharacterized protein</fullName>
    </submittedName>
</protein>
<feature type="region of interest" description="Disordered" evidence="1">
    <location>
        <begin position="1"/>
        <end position="26"/>
    </location>
</feature>
<reference evidence="2" key="1">
    <citation type="submission" date="2014-11" db="EMBL/GenBank/DDBJ databases">
        <authorList>
            <person name="Amaro Gonzalez C."/>
        </authorList>
    </citation>
    <scope>NUCLEOTIDE SEQUENCE</scope>
</reference>